<dbReference type="EMBL" id="VOWJ01000033">
    <property type="protein sequence ID" value="TXE85861.1"/>
    <property type="molecule type" value="Genomic_DNA"/>
</dbReference>
<dbReference type="PANTHER" id="PTHR30005">
    <property type="entry name" value="EXOPOLYPHOSPHATASE"/>
    <property type="match status" value="1"/>
</dbReference>
<name>A0A5C7DP41_9BACT</name>
<dbReference type="InterPro" id="IPR050273">
    <property type="entry name" value="GppA/Ppx_hydrolase"/>
</dbReference>
<gene>
    <name evidence="2" type="ORF">FPD38_07705</name>
</gene>
<dbReference type="Gene3D" id="3.30.420.40">
    <property type="match status" value="1"/>
</dbReference>
<feature type="domain" description="Ppx/GppA phosphatase N-terminal" evidence="1">
    <location>
        <begin position="19"/>
        <end position="294"/>
    </location>
</feature>
<evidence type="ECO:0000313" key="2">
    <source>
        <dbReference type="EMBL" id="TXE85861.1"/>
    </source>
</evidence>
<dbReference type="PANTHER" id="PTHR30005:SF0">
    <property type="entry name" value="RETROGRADE REGULATION PROTEIN 2"/>
    <property type="match status" value="1"/>
</dbReference>
<dbReference type="InterPro" id="IPR003695">
    <property type="entry name" value="Ppx_GppA_N"/>
</dbReference>
<evidence type="ECO:0000259" key="1">
    <source>
        <dbReference type="Pfam" id="PF02541"/>
    </source>
</evidence>
<organism evidence="2 3">
    <name type="scientific">Campylobacter volucris</name>
    <dbReference type="NCBI Taxonomy" id="1031542"/>
    <lineage>
        <taxon>Bacteria</taxon>
        <taxon>Pseudomonadati</taxon>
        <taxon>Campylobacterota</taxon>
        <taxon>Epsilonproteobacteria</taxon>
        <taxon>Campylobacterales</taxon>
        <taxon>Campylobacteraceae</taxon>
        <taxon>Campylobacter</taxon>
    </lineage>
</organism>
<sequence length="499" mass="57024">MAKKTAVIDLGSNSIRMVVFERTSRYGFYICSEYKKKVRLGENAYNNNKILQNEAMYKAEQTLAFFKEKALKEKCAKIIAVGTSALRDAPNSKEFIKRISQNIALNIRCINGKTESFLGGLAALNLLSNIQNATTIDIGGGSTELCLIKDGKIIDCLSLDIGTVRLKELFYDQKKFNALNNFIQEIILQIPKKFQNDNIIAIGGSLRAISNSIMKKNSYPLKMLHNFCYEVEKEKNHIEKILNAKNLIDFSIKKDRFDTIKEGCAIFLALLKNLKAKQVITSTVGVREGVFLSDIFNKHEKIKENTSDFTKFNAKFPPNFNPSLKSLQDRFNTNYPNKCAYFANKIFESLKPLHKIENLYKANLLDAAKISLIGEKLNFYFSNEHSSYMALNGLNFGYSHKDLTLISTLLKLNGKKFNPYSVEHFKNLLPHTHIISWLNFIFALAKRLAKDTNENLEFELKNHTLYIYCDNKNIYFSKEEIKKIAKPKLIVLAFNQKAQ</sequence>
<dbReference type="Proteomes" id="UP000321629">
    <property type="component" value="Unassembled WGS sequence"/>
</dbReference>
<dbReference type="Pfam" id="PF02541">
    <property type="entry name" value="Ppx-GppA"/>
    <property type="match status" value="1"/>
</dbReference>
<reference evidence="2 3" key="1">
    <citation type="submission" date="2019-07" db="EMBL/GenBank/DDBJ databases">
        <title>Rapid identification of Enteric Bacteria from Whole Genome Sequences (WGS) using Average Nucleotide Identity (ANI).</title>
        <authorList>
            <person name="Lane C."/>
        </authorList>
    </citation>
    <scope>NUCLEOTIDE SEQUENCE [LARGE SCALE GENOMIC DNA]</scope>
    <source>
        <strain evidence="2 3">2016D-0084</strain>
    </source>
</reference>
<proteinExistence type="predicted"/>
<evidence type="ECO:0000313" key="3">
    <source>
        <dbReference type="Proteomes" id="UP000321629"/>
    </source>
</evidence>
<dbReference type="SUPFAM" id="SSF53067">
    <property type="entry name" value="Actin-like ATPase domain"/>
    <property type="match status" value="2"/>
</dbReference>
<dbReference type="SUPFAM" id="SSF109604">
    <property type="entry name" value="HD-domain/PDEase-like"/>
    <property type="match status" value="1"/>
</dbReference>
<dbReference type="InterPro" id="IPR043129">
    <property type="entry name" value="ATPase_NBD"/>
</dbReference>
<dbReference type="AlphaFoldDB" id="A0A5C7DP41"/>
<dbReference type="RefSeq" id="WP_147556181.1">
    <property type="nucleotide sequence ID" value="NZ_VOWJ01000033.1"/>
</dbReference>
<dbReference type="Gene3D" id="3.30.420.150">
    <property type="entry name" value="Exopolyphosphatase. Domain 2"/>
    <property type="match status" value="1"/>
</dbReference>
<dbReference type="GO" id="GO:0016462">
    <property type="term" value="F:pyrophosphatase activity"/>
    <property type="evidence" value="ECO:0007669"/>
    <property type="project" value="TreeGrafter"/>
</dbReference>
<accession>A0A5C7DP41</accession>
<comment type="caution">
    <text evidence="2">The sequence shown here is derived from an EMBL/GenBank/DDBJ whole genome shotgun (WGS) entry which is preliminary data.</text>
</comment>
<protein>
    <submittedName>
        <fullName evidence="2">Ppx/GppA family phosphatase</fullName>
    </submittedName>
</protein>
<dbReference type="Gene3D" id="1.10.3210.10">
    <property type="entry name" value="Hypothetical protein af1432"/>
    <property type="match status" value="1"/>
</dbReference>